<dbReference type="EMBL" id="CDHN01000001">
    <property type="protein sequence ID" value="CEJ80442.1"/>
    <property type="molecule type" value="Genomic_DNA"/>
</dbReference>
<gene>
    <name evidence="2" type="ORF">VHEMI00623</name>
</gene>
<dbReference type="PANTHER" id="PTHR42937:SF1">
    <property type="entry name" value="DIAMINOPROPIONATE AMMONIA-LYASE"/>
    <property type="match status" value="1"/>
</dbReference>
<organism evidence="2 3">
    <name type="scientific">[Torrubiella] hemipterigena</name>
    <dbReference type="NCBI Taxonomy" id="1531966"/>
    <lineage>
        <taxon>Eukaryota</taxon>
        <taxon>Fungi</taxon>
        <taxon>Dikarya</taxon>
        <taxon>Ascomycota</taxon>
        <taxon>Pezizomycotina</taxon>
        <taxon>Sordariomycetes</taxon>
        <taxon>Hypocreomycetidae</taxon>
        <taxon>Hypocreales</taxon>
        <taxon>Clavicipitaceae</taxon>
        <taxon>Clavicipitaceae incertae sedis</taxon>
        <taxon>'Torrubiella' clade</taxon>
    </lineage>
</organism>
<dbReference type="NCBIfam" id="NF006058">
    <property type="entry name" value="PRK08206.1"/>
    <property type="match status" value="1"/>
</dbReference>
<dbReference type="Pfam" id="PF00291">
    <property type="entry name" value="PALP"/>
    <property type="match status" value="1"/>
</dbReference>
<dbReference type="InterPro" id="IPR036052">
    <property type="entry name" value="TrpB-like_PALP_sf"/>
</dbReference>
<dbReference type="AlphaFoldDB" id="A0A0A1T2G4"/>
<sequence length="503" mass="54348">MSSARRPIIFNENAKDWRTPPSESADAAFAFHQRHFNYQPTKLIALPDIAADIGVKQIYVKSEVSRFDLSSFKILGASWGVFRCLAARLNLPLTATLQDIKTALDGSHYTLYAATDGNHGRAVARMASILGMSAEIHVPYGLSSAAIASIESEGAQVVVSQGNYDVSISDADKASQHSYGLLIQDYAFGDYLDVPQWIVDGYQTMMREIDDQLGGDSASLVIAPAGVGSFAQAVTSYFKQQGKDTAVVCVEPDTAACIWKSFQHGELISKVNTPTIMAGLDCGTPSKIAWPVLRHGVDASITISDFEAHLACKRLADIGVPVGPCGAAALAALLRMGADDKVHLGLDCDSIVVLMCTEGARDYAIPHDVGSDSATELANTLVQLENIVDQPEDTGENESHVTRFISHWLEHRDIDTHYIDIVNRRPPLVDVPPGARRTSATLCPLVRRGLDGSNQYEKEYSNDEGIPPRMKSGLAAAMIATAVAKQATRGNVKLCARLQEEYN</sequence>
<dbReference type="OrthoDB" id="10059875at2759"/>
<accession>A0A0A1T2G4</accession>
<dbReference type="SUPFAM" id="SSF53686">
    <property type="entry name" value="Tryptophan synthase beta subunit-like PLP-dependent enzymes"/>
    <property type="match status" value="1"/>
</dbReference>
<dbReference type="Gene3D" id="3.40.50.1100">
    <property type="match status" value="2"/>
</dbReference>
<protein>
    <recommendedName>
        <fullName evidence="1">Tryptophan synthase beta chain-like PALP domain-containing protein</fullName>
    </recommendedName>
</protein>
<dbReference type="PANTHER" id="PTHR42937">
    <property type="match status" value="1"/>
</dbReference>
<keyword evidence="3" id="KW-1185">Reference proteome</keyword>
<dbReference type="HOGENOM" id="CLU_021802_8_4_1"/>
<evidence type="ECO:0000259" key="1">
    <source>
        <dbReference type="Pfam" id="PF00291"/>
    </source>
</evidence>
<name>A0A0A1T2G4_9HYPO</name>
<dbReference type="InterPro" id="IPR001926">
    <property type="entry name" value="TrpB-like_PALP"/>
</dbReference>
<reference evidence="2 3" key="1">
    <citation type="journal article" date="2015" name="Genome Announc.">
        <title>Draft Genome Sequence and Gene Annotation of the Entomopathogenic Fungus Verticillium hemipterigenum.</title>
        <authorList>
            <person name="Horn F."/>
            <person name="Habel A."/>
            <person name="Scharf D.H."/>
            <person name="Dworschak J."/>
            <person name="Brakhage A.A."/>
            <person name="Guthke R."/>
            <person name="Hertweck C."/>
            <person name="Linde J."/>
        </authorList>
    </citation>
    <scope>NUCLEOTIDE SEQUENCE [LARGE SCALE GENOMIC DNA]</scope>
</reference>
<dbReference type="Proteomes" id="UP000039046">
    <property type="component" value="Unassembled WGS sequence"/>
</dbReference>
<dbReference type="CDD" id="cd00640">
    <property type="entry name" value="Trp-synth-beta_II"/>
    <property type="match status" value="1"/>
</dbReference>
<dbReference type="STRING" id="1531966.A0A0A1T2G4"/>
<evidence type="ECO:0000313" key="3">
    <source>
        <dbReference type="Proteomes" id="UP000039046"/>
    </source>
</evidence>
<feature type="domain" description="Tryptophan synthase beta chain-like PALP" evidence="1">
    <location>
        <begin position="38"/>
        <end position="356"/>
    </location>
</feature>
<evidence type="ECO:0000313" key="2">
    <source>
        <dbReference type="EMBL" id="CEJ80442.1"/>
    </source>
</evidence>
<proteinExistence type="predicted"/>